<reference evidence="4 5" key="1">
    <citation type="submission" date="2024-02" db="EMBL/GenBank/DDBJ databases">
        <title>Haloferula sargassicola NBRC 104335.</title>
        <authorList>
            <person name="Ichikawa N."/>
            <person name="Katano-Makiyama Y."/>
            <person name="Hidaka K."/>
        </authorList>
    </citation>
    <scope>NUCLEOTIDE SEQUENCE [LARGE SCALE GENOMIC DNA]</scope>
    <source>
        <strain evidence="4 5">NBRC 104335</strain>
    </source>
</reference>
<dbReference type="Gene3D" id="2.60.40.10">
    <property type="entry name" value="Immunoglobulins"/>
    <property type="match status" value="1"/>
</dbReference>
<dbReference type="SUPFAM" id="SSF56300">
    <property type="entry name" value="Metallo-dependent phosphatases"/>
    <property type="match status" value="1"/>
</dbReference>
<keyword evidence="5" id="KW-1185">Reference proteome</keyword>
<dbReference type="Pfam" id="PF16656">
    <property type="entry name" value="Pur_ac_phosph_N"/>
    <property type="match status" value="1"/>
</dbReference>
<dbReference type="InterPro" id="IPR013783">
    <property type="entry name" value="Ig-like_fold"/>
</dbReference>
<comment type="caution">
    <text evidence="4">The sequence shown here is derived from an EMBL/GenBank/DDBJ whole genome shotgun (WGS) entry which is preliminary data.</text>
</comment>
<name>A0ABP9UN00_9BACT</name>
<dbReference type="EMBL" id="BAABRI010000006">
    <property type="protein sequence ID" value="GAA5482046.1"/>
    <property type="molecule type" value="Genomic_DNA"/>
</dbReference>
<dbReference type="InterPro" id="IPR008963">
    <property type="entry name" value="Purple_acid_Pase-like_N"/>
</dbReference>
<dbReference type="RefSeq" id="WP_353566193.1">
    <property type="nucleotide sequence ID" value="NZ_BAABRI010000006.1"/>
</dbReference>
<dbReference type="PANTHER" id="PTHR45867:SF3">
    <property type="entry name" value="ACID PHOSPHATASE TYPE 7"/>
    <property type="match status" value="1"/>
</dbReference>
<organism evidence="4 5">
    <name type="scientific">Haloferula sargassicola</name>
    <dbReference type="NCBI Taxonomy" id="490096"/>
    <lineage>
        <taxon>Bacteria</taxon>
        <taxon>Pseudomonadati</taxon>
        <taxon>Verrucomicrobiota</taxon>
        <taxon>Verrucomicrobiia</taxon>
        <taxon>Verrucomicrobiales</taxon>
        <taxon>Verrucomicrobiaceae</taxon>
        <taxon>Haloferula</taxon>
    </lineage>
</organism>
<dbReference type="InterPro" id="IPR004843">
    <property type="entry name" value="Calcineurin-like_PHP"/>
</dbReference>
<dbReference type="Pfam" id="PF00149">
    <property type="entry name" value="Metallophos"/>
    <property type="match status" value="1"/>
</dbReference>
<keyword evidence="1" id="KW-0732">Signal</keyword>
<evidence type="ECO:0000259" key="3">
    <source>
        <dbReference type="Pfam" id="PF16656"/>
    </source>
</evidence>
<evidence type="ECO:0000256" key="1">
    <source>
        <dbReference type="ARBA" id="ARBA00022729"/>
    </source>
</evidence>
<evidence type="ECO:0000313" key="4">
    <source>
        <dbReference type="EMBL" id="GAA5482046.1"/>
    </source>
</evidence>
<accession>A0ABP9UN00</accession>
<dbReference type="Proteomes" id="UP001476282">
    <property type="component" value="Unassembled WGS sequence"/>
</dbReference>
<feature type="domain" description="Purple acid phosphatase N-terminal" evidence="3">
    <location>
        <begin position="43"/>
        <end position="124"/>
    </location>
</feature>
<protein>
    <submittedName>
        <fullName evidence="4">Uncharacterized protein</fullName>
    </submittedName>
</protein>
<gene>
    <name evidence="4" type="ORF">Hsar01_01261</name>
</gene>
<proteinExistence type="predicted"/>
<feature type="domain" description="Calcineurin-like phosphoesterase" evidence="2">
    <location>
        <begin position="135"/>
        <end position="338"/>
    </location>
</feature>
<dbReference type="Gene3D" id="2.60.40.380">
    <property type="entry name" value="Purple acid phosphatase-like, N-terminal"/>
    <property type="match status" value="1"/>
</dbReference>
<evidence type="ECO:0000313" key="5">
    <source>
        <dbReference type="Proteomes" id="UP001476282"/>
    </source>
</evidence>
<dbReference type="InterPro" id="IPR015914">
    <property type="entry name" value="PAPs_N"/>
</dbReference>
<dbReference type="InterPro" id="IPR029052">
    <property type="entry name" value="Metallo-depent_PP-like"/>
</dbReference>
<dbReference type="SUPFAM" id="SSF49363">
    <property type="entry name" value="Purple acid phosphatase, N-terminal domain"/>
    <property type="match status" value="1"/>
</dbReference>
<evidence type="ECO:0000259" key="2">
    <source>
        <dbReference type="Pfam" id="PF00149"/>
    </source>
</evidence>
<dbReference type="Gene3D" id="3.60.21.10">
    <property type="match status" value="1"/>
</dbReference>
<dbReference type="PANTHER" id="PTHR45867">
    <property type="entry name" value="PURPLE ACID PHOSPHATASE"/>
    <property type="match status" value="1"/>
</dbReference>
<sequence>MNRSRFLRLLTASGASAFAFRPFRALGAIDYDFSGTPAGLRPYLHAPRPDSMRVSWWTDADSQTFIDYGTDMAALEHTVSGTRNVLGSNYHYHTVQLTGLQPDTYYHYRVRTENLTSAMFRFRTPKPLGTATGKFRVLVLGDNQIIDPAQRRFERLVERAKKKVEDLYGVPIEESIDFVLMPGDQVDVGTLQHYRHLHFEFNGWISPYLPIMTTIGNHETYSDPGLANYKAVFHYDDLDCLGVSSPDPEVYYAYQLANIAFVHTSSEHTGAAQTGWVQDLVSAAETNPQVEWMISLCHRPYNAEQYIGDISNWMRNTAMPIFARTEKHVLNIGAHHHLYARGQTREWPVYHIISGGSAWDQYWGQSNEADYDDVQKTIANWAWQLIEFDLDARTMDVRCFAEANVRFPEANRWSYHSRLIDHFQRKLDLPAPDAPTLAAPPAEPLELPLTLESSAYVSATGENLNSTWFQIATDTDFKDLKVDRIRDVENIFGDTGAPDFEPVDIHADLDIIQYLLPANALANGSYHARVRHRDTNARWSPWSAAVAFEVTGSSAADDPAITLQKHVYALDERIRIDYDGGPGIATDWIGIYRKGDTPGPVASTLWSYVTGSSGFREFDAKLTEGEWFAAFFTNDGYTEIAPRVPFYVGHPPTLATGKSGYDEGEAVAIDFTGGPAGVTDWIGIYRIGEAAGEANPAQDWDYLNGTRTPPASGVASGSLAFDGLPKGYYYADYFVNDGYFGIAEPIHFSVGTEISVVLIDSPVVNPGDGFTVRFSGGPGTPKDWMGIFRKGDTPGPDPLTAYLYVDGNTTGSVTFQLPDLPPGDYWVALFINDSYTEVSNRFEFSVPGNEELKIEESALDGSSIILAWPSRVGTDYDIEGSDDLETWETVRSVRGTGGRIEETVDAGSTEPRQRFFRIKTR</sequence>